<dbReference type="AlphaFoldDB" id="A0A7S4G4B8"/>
<reference evidence="3" key="1">
    <citation type="submission" date="2021-01" db="EMBL/GenBank/DDBJ databases">
        <authorList>
            <person name="Corre E."/>
            <person name="Pelletier E."/>
            <person name="Niang G."/>
            <person name="Scheremetjew M."/>
            <person name="Finn R."/>
            <person name="Kale V."/>
            <person name="Holt S."/>
            <person name="Cochrane G."/>
            <person name="Meng A."/>
            <person name="Brown T."/>
            <person name="Cohen L."/>
        </authorList>
    </citation>
    <scope>NUCLEOTIDE SEQUENCE</scope>
    <source>
        <strain evidence="3">CCMP1594</strain>
    </source>
</reference>
<feature type="compositionally biased region" description="Basic and acidic residues" evidence="2">
    <location>
        <begin position="297"/>
        <end position="313"/>
    </location>
</feature>
<name>A0A7S4G4B8_9EUGL</name>
<proteinExistence type="predicted"/>
<sequence>METERADIEAEQQQMQSHIRTLEATNTSLTAENAQLRGQIQQLGSAKPRKRRYTLEFLLQYRAVVLPPSALLRKSAVFLGWPAAAATPQGRGLTGTSYSDQQAQQKSGTQSSPASCPDRSQTPTADLGPGSNPSPRAIGNPDDIPGTSPNLISGPGPKSDTNPGTTRTHASVPVTETIHIQIPQSHTLHSRREYETPIGRQQLEMSHAPLDPERHRRCHTASGTSRLPADPQSDCRLANCSSNANPSPGSSLRLRPNPNLGPLEMQSVLSMLPAGRSSNRGGSGNAGPDPTASHSRAKSDGVECPPEPKKREGGLSIFLRTSGKHY</sequence>
<evidence type="ECO:0000256" key="1">
    <source>
        <dbReference type="SAM" id="Coils"/>
    </source>
</evidence>
<dbReference type="EMBL" id="HBJA01103951">
    <property type="protein sequence ID" value="CAE0824596.1"/>
    <property type="molecule type" value="Transcribed_RNA"/>
</dbReference>
<feature type="compositionally biased region" description="Polar residues" evidence="2">
    <location>
        <begin position="94"/>
        <end position="124"/>
    </location>
</feature>
<feature type="region of interest" description="Disordered" evidence="2">
    <location>
        <begin position="87"/>
        <end position="173"/>
    </location>
</feature>
<gene>
    <name evidence="3" type="ORF">EGYM00163_LOCUS35831</name>
</gene>
<feature type="coiled-coil region" evidence="1">
    <location>
        <begin position="5"/>
        <end position="39"/>
    </location>
</feature>
<feature type="compositionally biased region" description="Polar residues" evidence="2">
    <location>
        <begin position="239"/>
        <end position="250"/>
    </location>
</feature>
<keyword evidence="1" id="KW-0175">Coiled coil</keyword>
<feature type="compositionally biased region" description="Low complexity" evidence="2">
    <location>
        <begin position="252"/>
        <end position="263"/>
    </location>
</feature>
<evidence type="ECO:0000256" key="2">
    <source>
        <dbReference type="SAM" id="MobiDB-lite"/>
    </source>
</evidence>
<organism evidence="3">
    <name type="scientific">Eutreptiella gymnastica</name>
    <dbReference type="NCBI Taxonomy" id="73025"/>
    <lineage>
        <taxon>Eukaryota</taxon>
        <taxon>Discoba</taxon>
        <taxon>Euglenozoa</taxon>
        <taxon>Euglenida</taxon>
        <taxon>Spirocuta</taxon>
        <taxon>Euglenophyceae</taxon>
        <taxon>Eutreptiales</taxon>
        <taxon>Eutreptiaceae</taxon>
        <taxon>Eutreptiella</taxon>
    </lineage>
</organism>
<evidence type="ECO:0000313" key="3">
    <source>
        <dbReference type="EMBL" id="CAE0824596.1"/>
    </source>
</evidence>
<feature type="region of interest" description="Disordered" evidence="2">
    <location>
        <begin position="205"/>
        <end position="326"/>
    </location>
</feature>
<accession>A0A7S4G4B8</accession>
<feature type="compositionally biased region" description="Polar residues" evidence="2">
    <location>
        <begin position="159"/>
        <end position="169"/>
    </location>
</feature>
<protein>
    <submittedName>
        <fullName evidence="3">Uncharacterized protein</fullName>
    </submittedName>
</protein>